<dbReference type="EMBL" id="CP129113">
    <property type="protein sequence ID" value="WLV24166.1"/>
    <property type="molecule type" value="Genomic_DNA"/>
</dbReference>
<dbReference type="RefSeq" id="WP_348026912.1">
    <property type="nucleotide sequence ID" value="NZ_CP129113.1"/>
</dbReference>
<feature type="domain" description="DUF1541" evidence="3">
    <location>
        <begin position="87"/>
        <end position="135"/>
    </location>
</feature>
<evidence type="ECO:0000259" key="3">
    <source>
        <dbReference type="Pfam" id="PF07563"/>
    </source>
</evidence>
<keyword evidence="2" id="KW-0732">Signal</keyword>
<evidence type="ECO:0000313" key="4">
    <source>
        <dbReference type="EMBL" id="WLV24166.1"/>
    </source>
</evidence>
<evidence type="ECO:0000256" key="2">
    <source>
        <dbReference type="SAM" id="SignalP"/>
    </source>
</evidence>
<evidence type="ECO:0000256" key="1">
    <source>
        <dbReference type="SAM" id="MobiDB-lite"/>
    </source>
</evidence>
<proteinExistence type="predicted"/>
<evidence type="ECO:0000313" key="5">
    <source>
        <dbReference type="Proteomes" id="UP001180087"/>
    </source>
</evidence>
<feature type="compositionally biased region" description="Basic and acidic residues" evidence="1">
    <location>
        <begin position="28"/>
        <end position="75"/>
    </location>
</feature>
<protein>
    <submittedName>
        <fullName evidence="4">YdhK family protein</fullName>
    </submittedName>
</protein>
<dbReference type="Pfam" id="PF07563">
    <property type="entry name" value="DUF1541"/>
    <property type="match status" value="2"/>
</dbReference>
<accession>A0ABY9KTW0</accession>
<feature type="domain" description="DUF1541" evidence="3">
    <location>
        <begin position="148"/>
        <end position="199"/>
    </location>
</feature>
<dbReference type="PROSITE" id="PS51257">
    <property type="entry name" value="PROKAR_LIPOPROTEIN"/>
    <property type="match status" value="1"/>
</dbReference>
<feature type="signal peptide" evidence="2">
    <location>
        <begin position="1"/>
        <end position="26"/>
    </location>
</feature>
<organism evidence="4 5">
    <name type="scientific">Aciduricibacillus chroicocephali</name>
    <dbReference type="NCBI Taxonomy" id="3054939"/>
    <lineage>
        <taxon>Bacteria</taxon>
        <taxon>Bacillati</taxon>
        <taxon>Bacillota</taxon>
        <taxon>Bacilli</taxon>
        <taxon>Bacillales</taxon>
        <taxon>Bacillaceae</taxon>
        <taxon>Aciduricibacillus</taxon>
    </lineage>
</organism>
<feature type="region of interest" description="Disordered" evidence="1">
    <location>
        <begin position="24"/>
        <end position="80"/>
    </location>
</feature>
<feature type="chain" id="PRO_5046527209" evidence="2">
    <location>
        <begin position="27"/>
        <end position="206"/>
    </location>
</feature>
<gene>
    <name evidence="4" type="ORF">QR721_11050</name>
</gene>
<dbReference type="InterPro" id="IPR011438">
    <property type="entry name" value="DUF1541"/>
</dbReference>
<name>A0ABY9KTW0_9BACI</name>
<sequence length="206" mass="22742">MKLKKLTFGIVLILMLILTACGQNNGANDKKEEKQQTTENENKTEKVSKTDHSDMEEDHSMMEHSDSGEIPKGLKEAQNPKYPVSGKAMIETDHMEGMKGAEATIVGAFDTTAYVVSYDPTTGGKRVENHKWVVQQEIKDAGDKDLKPGDKVVIVADHMKGMEGANAVIDSAEQTTVYMIDYDPTTGGKEVKNHKWVTEDELSPVK</sequence>
<reference evidence="4" key="1">
    <citation type="submission" date="2023-06" db="EMBL/GenBank/DDBJ databases">
        <title>A Treasure from Seagulls: Isolation and Description of Aciduricobacillus qingdaonensis gen. nov., sp. nov., a Rare Obligately Uric Acid-utilizing Member in the Family Bacillaceae.</title>
        <authorList>
            <person name="Liu W."/>
            <person name="Wang B."/>
        </authorList>
    </citation>
    <scope>NUCLEOTIDE SEQUENCE</scope>
    <source>
        <strain evidence="4">44XB</strain>
    </source>
</reference>
<dbReference type="Proteomes" id="UP001180087">
    <property type="component" value="Chromosome"/>
</dbReference>
<keyword evidence="5" id="KW-1185">Reference proteome</keyword>
<dbReference type="Gene3D" id="2.30.30.1210">
    <property type="entry name" value="Domain of unknown function DUF1541"/>
    <property type="match status" value="1"/>
</dbReference>